<proteinExistence type="predicted"/>
<reference evidence="2" key="2">
    <citation type="journal article" date="2023" name="Microbiol Resour">
        <title>Decontamination and Annotation of the Draft Genome Sequence of the Oomycete Lagenidium giganteum ARSEF 373.</title>
        <authorList>
            <person name="Morgan W.R."/>
            <person name="Tartar A."/>
        </authorList>
    </citation>
    <scope>NUCLEOTIDE SEQUENCE</scope>
    <source>
        <strain evidence="2">ARSEF 373</strain>
    </source>
</reference>
<dbReference type="EMBL" id="DAKRPA010000029">
    <property type="protein sequence ID" value="DBA02566.1"/>
    <property type="molecule type" value="Genomic_DNA"/>
</dbReference>
<evidence type="ECO:0000313" key="3">
    <source>
        <dbReference type="Proteomes" id="UP001146120"/>
    </source>
</evidence>
<feature type="region of interest" description="Disordered" evidence="1">
    <location>
        <begin position="1"/>
        <end position="35"/>
    </location>
</feature>
<evidence type="ECO:0000313" key="2">
    <source>
        <dbReference type="EMBL" id="DBA02566.1"/>
    </source>
</evidence>
<keyword evidence="3" id="KW-1185">Reference proteome</keyword>
<reference evidence="2" key="1">
    <citation type="submission" date="2022-11" db="EMBL/GenBank/DDBJ databases">
        <authorList>
            <person name="Morgan W.R."/>
            <person name="Tartar A."/>
        </authorList>
    </citation>
    <scope>NUCLEOTIDE SEQUENCE</scope>
    <source>
        <strain evidence="2">ARSEF 373</strain>
    </source>
</reference>
<dbReference type="AlphaFoldDB" id="A0AAV2Z8D7"/>
<gene>
    <name evidence="2" type="ORF">N0F65_011938</name>
</gene>
<feature type="compositionally biased region" description="Basic residues" evidence="1">
    <location>
        <begin position="17"/>
        <end position="28"/>
    </location>
</feature>
<comment type="caution">
    <text evidence="2">The sequence shown here is derived from an EMBL/GenBank/DDBJ whole genome shotgun (WGS) entry which is preliminary data.</text>
</comment>
<sequence>MTRTDVPGGTITTTASGKRRKQRGRTPKLPKMTNSERGKYYRHKYKQYESRLEDSVVKLRKQVRDLRMFLDIREELAYRTPYDSTGSIVASIYEYFLVVRDGLKLDSSFRPPQEAISPMASSSASIFFPDPFPAHETGKAEASTTYRWEECSEYHTFLFFDLVSFGIEGGYHSPVVILKGTLHTVYSRSTIENLFPHALDQTYLMDQLLDKEIQYPCTYHFYFSADGVLHDKIVEADFVHGLQQVLGRLEDVMWLLAGSHRLKTRQNSLEDVLRGPSPMAIDFLLS</sequence>
<accession>A0AAV2Z8D7</accession>
<name>A0AAV2Z8D7_9STRA</name>
<organism evidence="2 3">
    <name type="scientific">Lagenidium giganteum</name>
    <dbReference type="NCBI Taxonomy" id="4803"/>
    <lineage>
        <taxon>Eukaryota</taxon>
        <taxon>Sar</taxon>
        <taxon>Stramenopiles</taxon>
        <taxon>Oomycota</taxon>
        <taxon>Peronosporomycetes</taxon>
        <taxon>Pythiales</taxon>
        <taxon>Pythiaceae</taxon>
    </lineage>
</organism>
<dbReference type="Proteomes" id="UP001146120">
    <property type="component" value="Unassembled WGS sequence"/>
</dbReference>
<protein>
    <submittedName>
        <fullName evidence="2">Uncharacterized protein</fullName>
    </submittedName>
</protein>
<evidence type="ECO:0000256" key="1">
    <source>
        <dbReference type="SAM" id="MobiDB-lite"/>
    </source>
</evidence>